<dbReference type="Proteomes" id="UP000051530">
    <property type="component" value="Unassembled WGS sequence"/>
</dbReference>
<accession>A0A0R0M5I4</accession>
<evidence type="ECO:0000313" key="3">
    <source>
        <dbReference type="Proteomes" id="UP000051530"/>
    </source>
</evidence>
<dbReference type="EMBL" id="LGUB01000086">
    <property type="protein sequence ID" value="KRH94369.1"/>
    <property type="molecule type" value="Genomic_DNA"/>
</dbReference>
<feature type="chain" id="PRO_5006399142" evidence="1">
    <location>
        <begin position="18"/>
        <end position="108"/>
    </location>
</feature>
<dbReference type="AlphaFoldDB" id="A0A0R0M5I4"/>
<name>A0A0R0M5I4_9MICR</name>
<evidence type="ECO:0000313" key="2">
    <source>
        <dbReference type="EMBL" id="KRH94369.1"/>
    </source>
</evidence>
<reference evidence="2 3" key="1">
    <citation type="submission" date="2015-07" db="EMBL/GenBank/DDBJ databases">
        <title>The genome of Pseudoloma neurophilia, a relevant intracellular parasite of the zebrafish.</title>
        <authorList>
            <person name="Ndikumana S."/>
            <person name="Pelin A."/>
            <person name="Sanders J."/>
            <person name="Corradi N."/>
        </authorList>
    </citation>
    <scope>NUCLEOTIDE SEQUENCE [LARGE SCALE GENOMIC DNA]</scope>
    <source>
        <strain evidence="2 3">MK1</strain>
    </source>
</reference>
<keyword evidence="3" id="KW-1185">Reference proteome</keyword>
<evidence type="ECO:0000256" key="1">
    <source>
        <dbReference type="SAM" id="SignalP"/>
    </source>
</evidence>
<comment type="caution">
    <text evidence="2">The sequence shown here is derived from an EMBL/GenBank/DDBJ whole genome shotgun (WGS) entry which is preliminary data.</text>
</comment>
<sequence>MLLFFYIFLIFSNENESSCNSRNDLLDKRKILHKKIKSLKQKFNENDQEFDETARQCKNKCYSSMLQLKLEKLAEESCELIDKITQCQKDLYFLSQRHPENSTDDCFD</sequence>
<proteinExistence type="predicted"/>
<dbReference type="VEuPathDB" id="MicrosporidiaDB:M153_2810009060"/>
<organism evidence="2 3">
    <name type="scientific">Pseudoloma neurophilia</name>
    <dbReference type="NCBI Taxonomy" id="146866"/>
    <lineage>
        <taxon>Eukaryota</taxon>
        <taxon>Fungi</taxon>
        <taxon>Fungi incertae sedis</taxon>
        <taxon>Microsporidia</taxon>
        <taxon>Pseudoloma</taxon>
    </lineage>
</organism>
<protein>
    <submittedName>
        <fullName evidence="2">Uncharacterized protein</fullName>
    </submittedName>
</protein>
<gene>
    <name evidence="2" type="ORF">M153_2810009060</name>
</gene>
<feature type="signal peptide" evidence="1">
    <location>
        <begin position="1"/>
        <end position="17"/>
    </location>
</feature>
<keyword evidence="1" id="KW-0732">Signal</keyword>